<accession>A0A392VDV2</accession>
<dbReference type="Proteomes" id="UP000265520">
    <property type="component" value="Unassembled WGS sequence"/>
</dbReference>
<proteinExistence type="predicted"/>
<comment type="caution">
    <text evidence="1">The sequence shown here is derived from an EMBL/GenBank/DDBJ whole genome shotgun (WGS) entry which is preliminary data.</text>
</comment>
<dbReference type="EMBL" id="LXQA011144154">
    <property type="protein sequence ID" value="MCI86564.1"/>
    <property type="molecule type" value="Genomic_DNA"/>
</dbReference>
<protein>
    <submittedName>
        <fullName evidence="1">Uncharacterized protein</fullName>
    </submittedName>
</protein>
<sequence length="46" mass="5234">MSSLSESVAITRRGSPETLKVSDLGRQLLAERGLLMLFDDIWWNIK</sequence>
<dbReference type="AlphaFoldDB" id="A0A392VDV2"/>
<name>A0A392VDV2_9FABA</name>
<organism evidence="1 2">
    <name type="scientific">Trifolium medium</name>
    <dbReference type="NCBI Taxonomy" id="97028"/>
    <lineage>
        <taxon>Eukaryota</taxon>
        <taxon>Viridiplantae</taxon>
        <taxon>Streptophyta</taxon>
        <taxon>Embryophyta</taxon>
        <taxon>Tracheophyta</taxon>
        <taxon>Spermatophyta</taxon>
        <taxon>Magnoliopsida</taxon>
        <taxon>eudicotyledons</taxon>
        <taxon>Gunneridae</taxon>
        <taxon>Pentapetalae</taxon>
        <taxon>rosids</taxon>
        <taxon>fabids</taxon>
        <taxon>Fabales</taxon>
        <taxon>Fabaceae</taxon>
        <taxon>Papilionoideae</taxon>
        <taxon>50 kb inversion clade</taxon>
        <taxon>NPAAA clade</taxon>
        <taxon>Hologalegina</taxon>
        <taxon>IRL clade</taxon>
        <taxon>Trifolieae</taxon>
        <taxon>Trifolium</taxon>
    </lineage>
</organism>
<keyword evidence="2" id="KW-1185">Reference proteome</keyword>
<feature type="non-terminal residue" evidence="1">
    <location>
        <position position="46"/>
    </location>
</feature>
<evidence type="ECO:0000313" key="1">
    <source>
        <dbReference type="EMBL" id="MCI86564.1"/>
    </source>
</evidence>
<evidence type="ECO:0000313" key="2">
    <source>
        <dbReference type="Proteomes" id="UP000265520"/>
    </source>
</evidence>
<reference evidence="1 2" key="1">
    <citation type="journal article" date="2018" name="Front. Plant Sci.">
        <title>Red Clover (Trifolium pratense) and Zigzag Clover (T. medium) - A Picture of Genomic Similarities and Differences.</title>
        <authorList>
            <person name="Dluhosova J."/>
            <person name="Istvanek J."/>
            <person name="Nedelnik J."/>
            <person name="Repkova J."/>
        </authorList>
    </citation>
    <scope>NUCLEOTIDE SEQUENCE [LARGE SCALE GENOMIC DNA]</scope>
    <source>
        <strain evidence="2">cv. 10/8</strain>
        <tissue evidence="1">Leaf</tissue>
    </source>
</reference>